<evidence type="ECO:0000259" key="7">
    <source>
        <dbReference type="Pfam" id="PF22725"/>
    </source>
</evidence>
<keyword evidence="2" id="KW-0560">Oxidoreductase</keyword>
<dbReference type="InterPro" id="IPR050984">
    <property type="entry name" value="Gfo/Idh/MocA_domain"/>
</dbReference>
<evidence type="ECO:0000259" key="6">
    <source>
        <dbReference type="Pfam" id="PF01408"/>
    </source>
</evidence>
<dbReference type="EMBL" id="LSBJ02000005">
    <property type="protein sequence ID" value="OAQ65512.1"/>
    <property type="molecule type" value="Genomic_DNA"/>
</dbReference>
<dbReference type="GO" id="GO:0000166">
    <property type="term" value="F:nucleotide binding"/>
    <property type="evidence" value="ECO:0007669"/>
    <property type="project" value="InterPro"/>
</dbReference>
<evidence type="ECO:0000256" key="2">
    <source>
        <dbReference type="ARBA" id="ARBA00023002"/>
    </source>
</evidence>
<dbReference type="EC" id="1.1.1.179" evidence="3"/>
<dbReference type="STRING" id="1380566.A0A179FIZ2"/>
<dbReference type="Gene3D" id="3.30.360.10">
    <property type="entry name" value="Dihydrodipicolinate Reductase, domain 2"/>
    <property type="match status" value="1"/>
</dbReference>
<dbReference type="OrthoDB" id="4939225at2759"/>
<dbReference type="KEGG" id="pchm:VFPPC_10839"/>
<evidence type="ECO:0000256" key="3">
    <source>
        <dbReference type="ARBA" id="ARBA00038984"/>
    </source>
</evidence>
<dbReference type="InterPro" id="IPR000683">
    <property type="entry name" value="Gfo/Idh/MocA-like_OxRdtase_N"/>
</dbReference>
<gene>
    <name evidence="8" type="ORF">VFPPC_10839</name>
</gene>
<dbReference type="GO" id="GO:0047837">
    <property type="term" value="F:D-xylose 1-dehydrogenase (NADP+) activity"/>
    <property type="evidence" value="ECO:0007669"/>
    <property type="project" value="UniProtKB-EC"/>
</dbReference>
<dbReference type="SUPFAM" id="SSF55347">
    <property type="entry name" value="Glyceraldehyde-3-phosphate dehydrogenase-like, C-terminal domain"/>
    <property type="match status" value="1"/>
</dbReference>
<comment type="catalytic activity">
    <reaction evidence="5">
        <text>D-xylose + NADP(+) = D-xylono-1,5-lactone + NADPH + H(+)</text>
        <dbReference type="Rhea" id="RHEA:22000"/>
        <dbReference type="ChEBI" id="CHEBI:15378"/>
        <dbReference type="ChEBI" id="CHEBI:15867"/>
        <dbReference type="ChEBI" id="CHEBI:53455"/>
        <dbReference type="ChEBI" id="CHEBI:57783"/>
        <dbReference type="ChEBI" id="CHEBI:58349"/>
        <dbReference type="EC" id="1.1.1.179"/>
    </reaction>
</comment>
<dbReference type="Pfam" id="PF22725">
    <property type="entry name" value="GFO_IDH_MocA_C3"/>
    <property type="match status" value="1"/>
</dbReference>
<organism evidence="8 9">
    <name type="scientific">Pochonia chlamydosporia 170</name>
    <dbReference type="NCBI Taxonomy" id="1380566"/>
    <lineage>
        <taxon>Eukaryota</taxon>
        <taxon>Fungi</taxon>
        <taxon>Dikarya</taxon>
        <taxon>Ascomycota</taxon>
        <taxon>Pezizomycotina</taxon>
        <taxon>Sordariomycetes</taxon>
        <taxon>Hypocreomycetidae</taxon>
        <taxon>Hypocreales</taxon>
        <taxon>Clavicipitaceae</taxon>
        <taxon>Pochonia</taxon>
    </lineage>
</organism>
<reference evidence="8 9" key="1">
    <citation type="journal article" date="2016" name="PLoS Pathog.">
        <title>Biosynthesis of antibiotic leucinostatins in bio-control fungus Purpureocillium lilacinum and their inhibition on phytophthora revealed by genome mining.</title>
        <authorList>
            <person name="Wang G."/>
            <person name="Liu Z."/>
            <person name="Lin R."/>
            <person name="Li E."/>
            <person name="Mao Z."/>
            <person name="Ling J."/>
            <person name="Yang Y."/>
            <person name="Yin W.B."/>
            <person name="Xie B."/>
        </authorList>
    </citation>
    <scope>NUCLEOTIDE SEQUENCE [LARGE SCALE GENOMIC DNA]</scope>
    <source>
        <strain evidence="8">170</strain>
    </source>
</reference>
<dbReference type="Gene3D" id="3.40.50.720">
    <property type="entry name" value="NAD(P)-binding Rossmann-like Domain"/>
    <property type="match status" value="1"/>
</dbReference>
<name>A0A179FIZ2_METCM</name>
<evidence type="ECO:0000313" key="8">
    <source>
        <dbReference type="EMBL" id="OAQ65512.1"/>
    </source>
</evidence>
<proteinExistence type="inferred from homology"/>
<comment type="similarity">
    <text evidence="1">Belongs to the Gfo/Idh/MocA family.</text>
</comment>
<protein>
    <recommendedName>
        <fullName evidence="3">D-xylose 1-dehydrogenase (NADP(+), D-xylono-1,5-lactone-forming)</fullName>
        <ecNumber evidence="3">1.1.1.179</ecNumber>
    </recommendedName>
    <alternativeName>
        <fullName evidence="4">D-xylose-NADP dehydrogenase</fullName>
    </alternativeName>
</protein>
<feature type="domain" description="GFO/IDH/MocA-like oxidoreductase" evidence="7">
    <location>
        <begin position="164"/>
        <end position="245"/>
    </location>
</feature>
<dbReference type="InterPro" id="IPR055170">
    <property type="entry name" value="GFO_IDH_MocA-like_dom"/>
</dbReference>
<dbReference type="GeneID" id="28853140"/>
<dbReference type="AlphaFoldDB" id="A0A179FIZ2"/>
<comment type="caution">
    <text evidence="8">The sequence shown here is derived from an EMBL/GenBank/DDBJ whole genome shotgun (WGS) entry which is preliminary data.</text>
</comment>
<dbReference type="Pfam" id="PF01408">
    <property type="entry name" value="GFO_IDH_MocA"/>
    <property type="match status" value="1"/>
</dbReference>
<evidence type="ECO:0000313" key="9">
    <source>
        <dbReference type="Proteomes" id="UP000078397"/>
    </source>
</evidence>
<accession>A0A179FIZ2</accession>
<sequence>MSNIGELAVKIHNWRAGVGKHKSTQQKSANPLRAGAISAAAINWTAFFDPIDTHPDIVLAGVAARSLAKAEAQIAHYNLKDVKAYGSYEELLADPNIDVVYTALPNGLHAEWAIKAMEAGKHILVEKPIASNASDVEKIKQCSIRTGKVVLEAMHWQFHPVAHAVREEIESGKHGKILSFRARMTLPRGTLSADDIRLKYDLSGGATMDLSYVLSAASYFCGLDSTTSIDIQKAVPRLSPGDPKIDEAMDVEFVLTDHETGVEAFCTTHGDLLEPKLLGIVPRYWNMMPSCAIELEKSQISLDNFVGPHMSHSIDIIEKDSKGNATGKKRSLHFYKGGPKWGDRGEAWWTTYRYQLEAFVEMVRNVQQGKNHTMPPCWLSLDESQLVMSVIDAVYENAGLPKRESRGLVA</sequence>
<dbReference type="Proteomes" id="UP000078397">
    <property type="component" value="Unassembled WGS sequence"/>
</dbReference>
<evidence type="ECO:0000256" key="4">
    <source>
        <dbReference type="ARBA" id="ARBA00042988"/>
    </source>
</evidence>
<dbReference type="RefSeq" id="XP_018142826.1">
    <property type="nucleotide sequence ID" value="XM_018289146.1"/>
</dbReference>
<keyword evidence="9" id="KW-1185">Reference proteome</keyword>
<evidence type="ECO:0000256" key="5">
    <source>
        <dbReference type="ARBA" id="ARBA00049233"/>
    </source>
</evidence>
<feature type="domain" description="Gfo/Idh/MocA-like oxidoreductase N-terminal" evidence="6">
    <location>
        <begin position="51"/>
        <end position="151"/>
    </location>
</feature>
<dbReference type="PANTHER" id="PTHR22604:SF105">
    <property type="entry name" value="TRANS-1,2-DIHYDROBENZENE-1,2-DIOL DEHYDROGENASE"/>
    <property type="match status" value="1"/>
</dbReference>
<dbReference type="SUPFAM" id="SSF51735">
    <property type="entry name" value="NAD(P)-binding Rossmann-fold domains"/>
    <property type="match status" value="1"/>
</dbReference>
<dbReference type="PANTHER" id="PTHR22604">
    <property type="entry name" value="OXIDOREDUCTASES"/>
    <property type="match status" value="1"/>
</dbReference>
<dbReference type="InterPro" id="IPR036291">
    <property type="entry name" value="NAD(P)-bd_dom_sf"/>
</dbReference>
<evidence type="ECO:0000256" key="1">
    <source>
        <dbReference type="ARBA" id="ARBA00010928"/>
    </source>
</evidence>